<accession>A0AAE6BEL2</accession>
<comment type="similarity">
    <text evidence="3 13">Belongs to the ExbD/TolR family.</text>
</comment>
<reference evidence="16 17" key="1">
    <citation type="submission" date="2019-04" db="EMBL/GenBank/DDBJ databases">
        <title>Complete genome sequence of Agrobacterium tumefaciens CFBP5877.</title>
        <authorList>
            <person name="Huang Y.-Y."/>
            <person name="Chiang H.-Y."/>
            <person name="Chou L."/>
            <person name="Lai E.-M."/>
            <person name="Kuo C.-H."/>
        </authorList>
    </citation>
    <scope>NUCLEOTIDE SEQUENCE [LARGE SCALE GENOMIC DNA]</scope>
    <source>
        <strain evidence="16 17">CFBP5877</strain>
    </source>
</reference>
<feature type="transmembrane region" description="Helical" evidence="15">
    <location>
        <begin position="21"/>
        <end position="42"/>
    </location>
</feature>
<evidence type="ECO:0000256" key="7">
    <source>
        <dbReference type="ARBA" id="ARBA00022475"/>
    </source>
</evidence>
<evidence type="ECO:0000256" key="4">
    <source>
        <dbReference type="ARBA" id="ARBA00011471"/>
    </source>
</evidence>
<evidence type="ECO:0000256" key="3">
    <source>
        <dbReference type="ARBA" id="ARBA00005811"/>
    </source>
</evidence>
<dbReference type="RefSeq" id="WP_080826873.1">
    <property type="nucleotide sequence ID" value="NZ_CP039888.1"/>
</dbReference>
<name>A0AAE6BEL2_AGRTU</name>
<evidence type="ECO:0000256" key="8">
    <source>
        <dbReference type="ARBA" id="ARBA00022519"/>
    </source>
</evidence>
<dbReference type="Proteomes" id="UP000298579">
    <property type="component" value="Chromosome circular"/>
</dbReference>
<dbReference type="PANTHER" id="PTHR30558">
    <property type="entry name" value="EXBD MEMBRANE COMPONENT OF PMF-DRIVEN MACROMOLECULE IMPORT SYSTEM"/>
    <property type="match status" value="1"/>
</dbReference>
<evidence type="ECO:0000256" key="13">
    <source>
        <dbReference type="RuleBase" id="RU003879"/>
    </source>
</evidence>
<keyword evidence="12 15" id="KW-0472">Membrane</keyword>
<dbReference type="PANTHER" id="PTHR30558:SF9">
    <property type="entry name" value="BIOPOLYMER TRANSPORT PROTEIN EXBD"/>
    <property type="match status" value="1"/>
</dbReference>
<keyword evidence="9 13" id="KW-0812">Transmembrane</keyword>
<evidence type="ECO:0000256" key="12">
    <source>
        <dbReference type="ARBA" id="ARBA00023136"/>
    </source>
</evidence>
<organism evidence="16 17">
    <name type="scientific">Agrobacterium tumefaciens</name>
    <dbReference type="NCBI Taxonomy" id="358"/>
    <lineage>
        <taxon>Bacteria</taxon>
        <taxon>Pseudomonadati</taxon>
        <taxon>Pseudomonadota</taxon>
        <taxon>Alphaproteobacteria</taxon>
        <taxon>Hyphomicrobiales</taxon>
        <taxon>Rhizobiaceae</taxon>
        <taxon>Rhizobium/Agrobacterium group</taxon>
        <taxon>Agrobacterium</taxon>
        <taxon>Agrobacterium tumefaciens complex</taxon>
    </lineage>
</organism>
<keyword evidence="8" id="KW-0997">Cell inner membrane</keyword>
<dbReference type="InterPro" id="IPR014170">
    <property type="entry name" value="TonB_ExbD_1"/>
</dbReference>
<evidence type="ECO:0000256" key="15">
    <source>
        <dbReference type="SAM" id="Phobius"/>
    </source>
</evidence>
<evidence type="ECO:0000256" key="14">
    <source>
        <dbReference type="SAM" id="MobiDB-lite"/>
    </source>
</evidence>
<dbReference type="GO" id="GO:0005886">
    <property type="term" value="C:plasma membrane"/>
    <property type="evidence" value="ECO:0007669"/>
    <property type="project" value="UniProtKB-SubCell"/>
</dbReference>
<evidence type="ECO:0000256" key="6">
    <source>
        <dbReference type="ARBA" id="ARBA00022448"/>
    </source>
</evidence>
<comment type="subunit">
    <text evidence="4">The accessory proteins ExbB and ExbD seem to form a complex with TonB.</text>
</comment>
<dbReference type="GO" id="GO:0022857">
    <property type="term" value="F:transmembrane transporter activity"/>
    <property type="evidence" value="ECO:0007669"/>
    <property type="project" value="InterPro"/>
</dbReference>
<dbReference type="Pfam" id="PF02472">
    <property type="entry name" value="ExbD"/>
    <property type="match status" value="1"/>
</dbReference>
<keyword evidence="6 13" id="KW-0813">Transport</keyword>
<comment type="subcellular location">
    <subcellularLocation>
        <location evidence="2">Cell inner membrane</location>
        <topology evidence="2">Single-pass type II membrane protein</topology>
    </subcellularLocation>
    <subcellularLocation>
        <location evidence="13">Cell membrane</location>
        <topology evidence="13">Single-pass type II membrane protein</topology>
    </subcellularLocation>
</comment>
<dbReference type="EMBL" id="CP039897">
    <property type="protein sequence ID" value="QCL80022.1"/>
    <property type="molecule type" value="Genomic_DNA"/>
</dbReference>
<sequence>MAGGIRDNSGDDLSENHEINVTPFIDVMLVLLIIFMVAAPLATVDVNVDLPASTAKPAERPEEPLYLTVKDDLSLNLGNDAVAREALAAAIDLQTGGKKDTRIFLRADKAVDYGHFMEIMNLLRDAGYLKIALVGLENAAAASQPVGSNTAQPSGQPAAPAGQGTAP</sequence>
<keyword evidence="7" id="KW-1003">Cell membrane</keyword>
<evidence type="ECO:0000256" key="10">
    <source>
        <dbReference type="ARBA" id="ARBA00022927"/>
    </source>
</evidence>
<feature type="region of interest" description="Disordered" evidence="14">
    <location>
        <begin position="142"/>
        <end position="167"/>
    </location>
</feature>
<comment type="function">
    <text evidence="1">Involved in the TonB-dependent energy-dependent transport of various receptor-bound substrates.</text>
</comment>
<keyword evidence="10 13" id="KW-0653">Protein transport</keyword>
<protein>
    <recommendedName>
        <fullName evidence="5">Biopolymer transport protein ExbD</fullName>
    </recommendedName>
</protein>
<keyword evidence="11 15" id="KW-1133">Transmembrane helix</keyword>
<evidence type="ECO:0000313" key="16">
    <source>
        <dbReference type="EMBL" id="QCL80022.1"/>
    </source>
</evidence>
<gene>
    <name evidence="16" type="primary">exbD</name>
    <name evidence="16" type="ORF">CFBP5877_13735</name>
</gene>
<dbReference type="GO" id="GO:0015031">
    <property type="term" value="P:protein transport"/>
    <property type="evidence" value="ECO:0007669"/>
    <property type="project" value="UniProtKB-KW"/>
</dbReference>
<dbReference type="AlphaFoldDB" id="A0AAE6BEL2"/>
<dbReference type="NCBIfam" id="TIGR02803">
    <property type="entry name" value="ExbD_1"/>
    <property type="match status" value="1"/>
</dbReference>
<feature type="compositionally biased region" description="Low complexity" evidence="14">
    <location>
        <begin position="150"/>
        <end position="167"/>
    </location>
</feature>
<proteinExistence type="inferred from homology"/>
<evidence type="ECO:0000256" key="11">
    <source>
        <dbReference type="ARBA" id="ARBA00022989"/>
    </source>
</evidence>
<evidence type="ECO:0000313" key="17">
    <source>
        <dbReference type="Proteomes" id="UP000298579"/>
    </source>
</evidence>
<dbReference type="InterPro" id="IPR003400">
    <property type="entry name" value="ExbD"/>
</dbReference>
<evidence type="ECO:0000256" key="1">
    <source>
        <dbReference type="ARBA" id="ARBA00003540"/>
    </source>
</evidence>
<evidence type="ECO:0000256" key="5">
    <source>
        <dbReference type="ARBA" id="ARBA00022090"/>
    </source>
</evidence>
<evidence type="ECO:0000256" key="9">
    <source>
        <dbReference type="ARBA" id="ARBA00022692"/>
    </source>
</evidence>
<evidence type="ECO:0000256" key="2">
    <source>
        <dbReference type="ARBA" id="ARBA00004249"/>
    </source>
</evidence>
<dbReference type="Gene3D" id="3.30.420.270">
    <property type="match status" value="1"/>
</dbReference>